<sequence length="368" mass="40915">MGVRNLITFMMFTVFLTVSGIANAATTTFTDVMGRQVTVDTPVKRAILGFNFEDYMAVGGEAAFDHVIGISREAWRGKVPANWNMYVKQMPSLGRIADIGEVDLHNISLENIISLKPDVVILAQWQYVALKYEVSRLEALKIPVVVIDYNAQTVEKHVSSTKIFGILTGQEKRAQELADLYANNIADVQRRVNSSGLKKPKVYIEFGNKGPGEYSFTYGENMWGAMLKLAGANNIAESLFEWWGVINPEQLLVAMPDAIFISGRENNKVSSALSMGVGVDKNMATQQLIGFSARNGWASLPAIKNKQLFGVYQGASRTLSDFAMIQFIAKSLYPEQFKDVDPVKNYLDYYAKYLPVKPEGTFAISAWK</sequence>
<feature type="chain" id="PRO_5015953297" evidence="1">
    <location>
        <begin position="25"/>
        <end position="368"/>
    </location>
</feature>
<dbReference type="Proteomes" id="UP000248897">
    <property type="component" value="Chromosome 1"/>
</dbReference>
<protein>
    <submittedName>
        <fullName evidence="3">ABC transporter substrate-binding protein</fullName>
    </submittedName>
    <submittedName>
        <fullName evidence="4">Ferrichrome/ferrioxamine B periplasmic transporter</fullName>
    </submittedName>
</protein>
<dbReference type="PANTHER" id="PTHR30535">
    <property type="entry name" value="VITAMIN B12-BINDING PROTEIN"/>
    <property type="match status" value="1"/>
</dbReference>
<dbReference type="Gene3D" id="3.40.50.1980">
    <property type="entry name" value="Nitrogenase molybdenum iron protein domain"/>
    <property type="match status" value="2"/>
</dbReference>
<dbReference type="PANTHER" id="PTHR30535:SF34">
    <property type="entry name" value="MOLYBDATE-BINDING PROTEIN MOLA"/>
    <property type="match status" value="1"/>
</dbReference>
<dbReference type="Pfam" id="PF01497">
    <property type="entry name" value="Peripla_BP_2"/>
    <property type="match status" value="1"/>
</dbReference>
<dbReference type="InterPro" id="IPR002491">
    <property type="entry name" value="ABC_transptr_periplasmic_BD"/>
</dbReference>
<evidence type="ECO:0000256" key="1">
    <source>
        <dbReference type="SAM" id="SignalP"/>
    </source>
</evidence>
<keyword evidence="1" id="KW-0732">Signal</keyword>
<reference evidence="4 5" key="1">
    <citation type="submission" date="2018-06" db="EMBL/GenBank/DDBJ databases">
        <authorList>
            <consortium name="Pathogen Informatics"/>
            <person name="Doyle S."/>
        </authorList>
    </citation>
    <scope>NUCLEOTIDE SEQUENCE [LARGE SCALE GENOMIC DNA]</scope>
    <source>
        <strain evidence="4 5">NCTC12961</strain>
    </source>
</reference>
<dbReference type="AlphaFoldDB" id="A0A2X4UYK9"/>
<dbReference type="EMBL" id="CP065673">
    <property type="protein sequence ID" value="QPS20121.1"/>
    <property type="molecule type" value="Genomic_DNA"/>
</dbReference>
<organism evidence="4 5">
    <name type="scientific">Serratia plymuthica</name>
    <dbReference type="NCBI Taxonomy" id="82996"/>
    <lineage>
        <taxon>Bacteria</taxon>
        <taxon>Pseudomonadati</taxon>
        <taxon>Pseudomonadota</taxon>
        <taxon>Gammaproteobacteria</taxon>
        <taxon>Enterobacterales</taxon>
        <taxon>Yersiniaceae</taxon>
        <taxon>Serratia</taxon>
    </lineage>
</organism>
<dbReference type="PROSITE" id="PS50983">
    <property type="entry name" value="FE_B12_PBP"/>
    <property type="match status" value="1"/>
</dbReference>
<dbReference type="InterPro" id="IPR050902">
    <property type="entry name" value="ABC_Transporter_SBP"/>
</dbReference>
<evidence type="ECO:0000259" key="2">
    <source>
        <dbReference type="PROSITE" id="PS50983"/>
    </source>
</evidence>
<gene>
    <name evidence="3" type="ORF">I6G64_21560</name>
    <name evidence="4" type="ORF">NCTC12961_03931</name>
</gene>
<feature type="signal peptide" evidence="1">
    <location>
        <begin position="1"/>
        <end position="24"/>
    </location>
</feature>
<evidence type="ECO:0000313" key="3">
    <source>
        <dbReference type="EMBL" id="QPS20121.1"/>
    </source>
</evidence>
<evidence type="ECO:0000313" key="6">
    <source>
        <dbReference type="Proteomes" id="UP000594967"/>
    </source>
</evidence>
<accession>A0A2X4UYK9</accession>
<evidence type="ECO:0000313" key="5">
    <source>
        <dbReference type="Proteomes" id="UP000248897"/>
    </source>
</evidence>
<dbReference type="SUPFAM" id="SSF53807">
    <property type="entry name" value="Helical backbone' metal receptor"/>
    <property type="match status" value="1"/>
</dbReference>
<dbReference type="STRING" id="82996.ADP72_19935"/>
<dbReference type="EMBL" id="LS483469">
    <property type="protein sequence ID" value="SQI43479.1"/>
    <property type="molecule type" value="Genomic_DNA"/>
</dbReference>
<dbReference type="Proteomes" id="UP000594967">
    <property type="component" value="Chromosome"/>
</dbReference>
<reference evidence="3 6" key="2">
    <citation type="submission" date="2020-12" db="EMBL/GenBank/DDBJ databases">
        <title>FDA dAtabase for Regulatory Grade micrObial Sequences (FDA-ARGOS): Supporting development and validation of Infectious Disease Dx tests.</title>
        <authorList>
            <person name="Sproer C."/>
            <person name="Gronow S."/>
            <person name="Severitt S."/>
            <person name="Schroder I."/>
            <person name="Tallon L."/>
            <person name="Sadzewicz L."/>
            <person name="Zhao X."/>
            <person name="Boylan J."/>
            <person name="Ott S."/>
            <person name="Bowen H."/>
            <person name="Vavikolanu K."/>
            <person name="Mehta A."/>
            <person name="Aluvathingal J."/>
            <person name="Nadendla S."/>
            <person name="Lowell S."/>
            <person name="Myers T."/>
            <person name="Yan Y."/>
            <person name="Sichtig H."/>
        </authorList>
    </citation>
    <scope>NUCLEOTIDE SEQUENCE [LARGE SCALE GENOMIC DNA]</scope>
    <source>
        <strain evidence="3 6">FDAARGOS_907</strain>
    </source>
</reference>
<dbReference type="RefSeq" id="WP_063196960.1">
    <property type="nucleotide sequence ID" value="NZ_CAMITG010000005.1"/>
</dbReference>
<proteinExistence type="predicted"/>
<keyword evidence="6" id="KW-1185">Reference proteome</keyword>
<feature type="domain" description="Fe/B12 periplasmic-binding" evidence="2">
    <location>
        <begin position="35"/>
        <end position="340"/>
    </location>
</feature>
<evidence type="ECO:0000313" key="4">
    <source>
        <dbReference type="EMBL" id="SQI43479.1"/>
    </source>
</evidence>
<name>A0A2X4UYK9_SERPL</name>